<dbReference type="InterPro" id="IPR016032">
    <property type="entry name" value="Sig_transdc_resp-reg_C-effctor"/>
</dbReference>
<dbReference type="PROSITE" id="PS50043">
    <property type="entry name" value="HTH_LUXR_2"/>
    <property type="match status" value="1"/>
</dbReference>
<dbReference type="SUPFAM" id="SSF52172">
    <property type="entry name" value="CheY-like"/>
    <property type="match status" value="1"/>
</dbReference>
<dbReference type="CDD" id="cd17534">
    <property type="entry name" value="REC_DC-like"/>
    <property type="match status" value="1"/>
</dbReference>
<dbReference type="PROSITE" id="PS50110">
    <property type="entry name" value="RESPONSE_REGULATORY"/>
    <property type="match status" value="1"/>
</dbReference>
<dbReference type="SMART" id="SM00448">
    <property type="entry name" value="REC"/>
    <property type="match status" value="1"/>
</dbReference>
<dbReference type="InterPro" id="IPR036388">
    <property type="entry name" value="WH-like_DNA-bd_sf"/>
</dbReference>
<dbReference type="KEGG" id="est:DN752_08900"/>
<dbReference type="InterPro" id="IPR011006">
    <property type="entry name" value="CheY-like_superfamily"/>
</dbReference>
<evidence type="ECO:0000256" key="1">
    <source>
        <dbReference type="ARBA" id="ARBA00023125"/>
    </source>
</evidence>
<feature type="domain" description="Response regulatory" evidence="4">
    <location>
        <begin position="6"/>
        <end position="121"/>
    </location>
</feature>
<dbReference type="GO" id="GO:0006355">
    <property type="term" value="P:regulation of DNA-templated transcription"/>
    <property type="evidence" value="ECO:0007669"/>
    <property type="project" value="InterPro"/>
</dbReference>
<dbReference type="PRINTS" id="PR00038">
    <property type="entry name" value="HTHLUXR"/>
</dbReference>
<dbReference type="GO" id="GO:0000160">
    <property type="term" value="P:phosphorelay signal transduction system"/>
    <property type="evidence" value="ECO:0007669"/>
    <property type="project" value="InterPro"/>
</dbReference>
<organism evidence="5 6">
    <name type="scientific">Echinicola strongylocentroti</name>
    <dbReference type="NCBI Taxonomy" id="1795355"/>
    <lineage>
        <taxon>Bacteria</taxon>
        <taxon>Pseudomonadati</taxon>
        <taxon>Bacteroidota</taxon>
        <taxon>Cytophagia</taxon>
        <taxon>Cytophagales</taxon>
        <taxon>Cyclobacteriaceae</taxon>
        <taxon>Echinicola</taxon>
    </lineage>
</organism>
<keyword evidence="1 5" id="KW-0238">DNA-binding</keyword>
<dbReference type="Pfam" id="PF00072">
    <property type="entry name" value="Response_reg"/>
    <property type="match status" value="1"/>
</dbReference>
<dbReference type="Proteomes" id="UP000248688">
    <property type="component" value="Chromosome"/>
</dbReference>
<keyword evidence="2" id="KW-0597">Phosphoprotein</keyword>
<dbReference type="EMBL" id="CP030041">
    <property type="protein sequence ID" value="AWW30232.1"/>
    <property type="molecule type" value="Genomic_DNA"/>
</dbReference>
<evidence type="ECO:0000313" key="6">
    <source>
        <dbReference type="Proteomes" id="UP000248688"/>
    </source>
</evidence>
<dbReference type="InterPro" id="IPR000792">
    <property type="entry name" value="Tscrpt_reg_LuxR_C"/>
</dbReference>
<evidence type="ECO:0000313" key="5">
    <source>
        <dbReference type="EMBL" id="AWW30232.1"/>
    </source>
</evidence>
<keyword evidence="6" id="KW-1185">Reference proteome</keyword>
<evidence type="ECO:0000256" key="2">
    <source>
        <dbReference type="PROSITE-ProRule" id="PRU00169"/>
    </source>
</evidence>
<evidence type="ECO:0000259" key="4">
    <source>
        <dbReference type="PROSITE" id="PS50110"/>
    </source>
</evidence>
<proteinExistence type="predicted"/>
<dbReference type="CDD" id="cd06170">
    <property type="entry name" value="LuxR_C_like"/>
    <property type="match status" value="1"/>
</dbReference>
<dbReference type="InterPro" id="IPR039420">
    <property type="entry name" value="WalR-like"/>
</dbReference>
<accession>A0A2Z4IGJ5</accession>
<evidence type="ECO:0000259" key="3">
    <source>
        <dbReference type="PROSITE" id="PS50043"/>
    </source>
</evidence>
<name>A0A2Z4IGJ5_9BACT</name>
<dbReference type="InterPro" id="IPR001789">
    <property type="entry name" value="Sig_transdc_resp-reg_receiver"/>
</dbReference>
<protein>
    <submittedName>
        <fullName evidence="5">DNA-binding response regulator</fullName>
    </submittedName>
</protein>
<feature type="modified residue" description="4-aspartylphosphate" evidence="2">
    <location>
        <position position="56"/>
    </location>
</feature>
<feature type="domain" description="HTH luxR-type" evidence="3">
    <location>
        <begin position="133"/>
        <end position="196"/>
    </location>
</feature>
<gene>
    <name evidence="5" type="ORF">DN752_08900</name>
</gene>
<dbReference type="Pfam" id="PF00196">
    <property type="entry name" value="GerE"/>
    <property type="match status" value="1"/>
</dbReference>
<dbReference type="RefSeq" id="WP_112783616.1">
    <property type="nucleotide sequence ID" value="NZ_CP030041.1"/>
</dbReference>
<dbReference type="SMART" id="SM00421">
    <property type="entry name" value="HTH_LUXR"/>
    <property type="match status" value="1"/>
</dbReference>
<dbReference type="OrthoDB" id="1646880at2"/>
<dbReference type="Gene3D" id="1.10.10.10">
    <property type="entry name" value="Winged helix-like DNA-binding domain superfamily/Winged helix DNA-binding domain"/>
    <property type="match status" value="1"/>
</dbReference>
<dbReference type="SUPFAM" id="SSF46894">
    <property type="entry name" value="C-terminal effector domain of the bipartite response regulators"/>
    <property type="match status" value="1"/>
</dbReference>
<dbReference type="AlphaFoldDB" id="A0A2Z4IGJ5"/>
<reference evidence="5 6" key="1">
    <citation type="submission" date="2018-06" db="EMBL/GenBank/DDBJ databases">
        <title>Echinicola strongylocentroti sp. nov., isolated from a sea urchin Strongylocentrotus intermedius.</title>
        <authorList>
            <person name="Bae S.S."/>
        </authorList>
    </citation>
    <scope>NUCLEOTIDE SEQUENCE [LARGE SCALE GENOMIC DNA]</scope>
    <source>
        <strain evidence="5 6">MEBiC08714</strain>
    </source>
</reference>
<dbReference type="GO" id="GO:0003677">
    <property type="term" value="F:DNA binding"/>
    <property type="evidence" value="ECO:0007669"/>
    <property type="project" value="UniProtKB-KW"/>
</dbReference>
<sequence>MENTKKVLIIEDEMLIAKDLSYLLEDMGYKNIGIANNGDKALELFCDNHVDLVLCDININGDKDGIETVQAILQYKKTPIIYISAFSDNKTVQRAIATAPSSFLTKPYNERSVQIAIDLAFANFEQKALHLEENEIYQKLTQREREIIALIAEGKTSAEIAEQLFISPTTAAKHRNNILAKTGCNNTSEVIKLIYT</sequence>
<dbReference type="PANTHER" id="PTHR43214">
    <property type="entry name" value="TWO-COMPONENT RESPONSE REGULATOR"/>
    <property type="match status" value="1"/>
</dbReference>
<dbReference type="Gene3D" id="3.40.50.2300">
    <property type="match status" value="1"/>
</dbReference>